<comment type="caution">
    <text evidence="1">The sequence shown here is derived from an EMBL/GenBank/DDBJ whole genome shotgun (WGS) entry which is preliminary data.</text>
</comment>
<gene>
    <name evidence="1" type="ORF">EEDITHA_LOCUS12852</name>
</gene>
<protein>
    <submittedName>
        <fullName evidence="1">Uncharacterized protein</fullName>
    </submittedName>
</protein>
<dbReference type="AlphaFoldDB" id="A0AAU9UCX2"/>
<evidence type="ECO:0000313" key="2">
    <source>
        <dbReference type="Proteomes" id="UP001153954"/>
    </source>
</evidence>
<proteinExistence type="predicted"/>
<name>A0AAU9UCX2_EUPED</name>
<dbReference type="EMBL" id="CAKOGL010000018">
    <property type="protein sequence ID" value="CAH2097654.1"/>
    <property type="molecule type" value="Genomic_DNA"/>
</dbReference>
<evidence type="ECO:0000313" key="1">
    <source>
        <dbReference type="EMBL" id="CAH2097654.1"/>
    </source>
</evidence>
<dbReference type="Proteomes" id="UP001153954">
    <property type="component" value="Unassembled WGS sequence"/>
</dbReference>
<sequence length="1255" mass="145536">MTEPDKIEILQHRQNTKENTSFNNLNEICIKSEMVPQESDDEEEHNNLEIMNFETFDKLQNEPMPSVDELINQIKTEVDNDYNAHFVEPNEYHETDDDDDDEPLINLQEDTERKRKLSALKLNDYEDSFLLKRFKTEVSDSLIVETIEPKQNNTFDPIVYTKRLDDMIIFQNNFKGMKRSDIWNKVLYESKPKYKNLEQTTNLPRPKCKHKDIQKLHDDIKKINSRRRRNKHPKMQSIEAMKNKEITSQNTEESLCRSTIKVEESSSNNAIIDSDLKSYTVFDTIDLFHSDDEVTEPNKTIASLNNVELPDVIDLTDSNCDENCDELPKTSQSAENIESLDLTESLPERRTSDVKDTAIVVPERPKRSVHFALVYTTRLNDMLILRDKLRYLDGKYVLNEIIRESKPNMNYFKPSIVSRGISLSRLQIKLAILNYKNKSSNNSGKIRYGSCSFISTDLFTRELNQSDFTKILIDSETYNDIKDQDDDINRTQESDCFIYNTSTKSIEEIDVYRNIAFFIYNKYSNLLEMFVTDYKGNVIEFRKSKIRNFSKYIDDFKYEVNSYKRIIKLTACCWFRRKINLIWTKTNKGITRFVKSTHRCSPRNCKCCCKPKADTSSFKFSLGINKDVEFKYDQKEKGNLIRRALVCRKPIKVMSEIENLTNEEPLVVKIKREPTGIYRKAEDHYLVYPSGRIDWRISLNTYNYSLGDVQQLIKFVQNTSKVNVIKCDINEEKTLISKLKEFNVSSNLIKYFRSGKVLKNNGETLTKINAPELKLTIDVPNIGHTRNTRKCTVAKLIKIKDILNDNTVINKETKINRNKKNSSLENDSHINLKRSDSKDINTALKNPQRLIVTCQNIPEIEVIINEVDASVAAVIINEFQNIFFALKTGKVVATIKSQVESTASKEFLLLAKIVHQIHLTTQNLNLPPDLQIQLNIRSEPINVETKEEKSVTQKKIVRKTVVKKSKRKKVVSKNKNVEIKKDNCVVEKTVLKKSKTKLDNSEDINVESKEDNCVAEKKIVEKITIQKSQPKIDTYEDIKVEIKEEKCIAEEKIIEKKVIEKSNLQIDTHEDIRNTVHKYDTMFTQFLSNDKKIHKNAFELYIKNKNKDGNKTENPSLPKIAKVFTLNDNKSTDAISNNKESIPSYLVSDSLCHDIETEMIRIAMPTYKSSLPINSREDHTLHLSTNTTVENMIEAALNKYNTERKSSTKSIPFNFTVIDKNTMKNLIDDLPDNETTTKEKNLILKSLLEKGNTNK</sequence>
<accession>A0AAU9UCX2</accession>
<organism evidence="1 2">
    <name type="scientific">Euphydryas editha</name>
    <name type="common">Edith's checkerspot</name>
    <dbReference type="NCBI Taxonomy" id="104508"/>
    <lineage>
        <taxon>Eukaryota</taxon>
        <taxon>Metazoa</taxon>
        <taxon>Ecdysozoa</taxon>
        <taxon>Arthropoda</taxon>
        <taxon>Hexapoda</taxon>
        <taxon>Insecta</taxon>
        <taxon>Pterygota</taxon>
        <taxon>Neoptera</taxon>
        <taxon>Endopterygota</taxon>
        <taxon>Lepidoptera</taxon>
        <taxon>Glossata</taxon>
        <taxon>Ditrysia</taxon>
        <taxon>Papilionoidea</taxon>
        <taxon>Nymphalidae</taxon>
        <taxon>Nymphalinae</taxon>
        <taxon>Euphydryas</taxon>
    </lineage>
</organism>
<keyword evidence="2" id="KW-1185">Reference proteome</keyword>
<reference evidence="1" key="1">
    <citation type="submission" date="2022-03" db="EMBL/GenBank/DDBJ databases">
        <authorList>
            <person name="Tunstrom K."/>
        </authorList>
    </citation>
    <scope>NUCLEOTIDE SEQUENCE</scope>
</reference>